<proteinExistence type="inferred from homology"/>
<reference evidence="5 6" key="1">
    <citation type="journal article" date="2014" name="Genome Announc.">
        <title>Genome Sequence of Bacillus simplex Strain P558, Isolated from a Human Fecal Sample.</title>
        <authorList>
            <person name="Croce O."/>
            <person name="Hugon P."/>
            <person name="Lagier J.C."/>
            <person name="Bibi F."/>
            <person name="Robert C."/>
            <person name="Azhar E.I."/>
            <person name="Raoult D."/>
            <person name="Fournier P.E."/>
        </authorList>
    </citation>
    <scope>NUCLEOTIDE SEQUENCE [LARGE SCALE GENOMIC DNA]</scope>
    <source>
        <strain evidence="5 6">P558</strain>
    </source>
</reference>
<dbReference type="InterPro" id="IPR042070">
    <property type="entry name" value="PucR_C-HTH_sf"/>
</dbReference>
<dbReference type="InterPro" id="IPR025736">
    <property type="entry name" value="PucR_C-HTH_dom"/>
</dbReference>
<feature type="domain" description="Putative sugar diacid recognition" evidence="2">
    <location>
        <begin position="2"/>
        <end position="133"/>
    </location>
</feature>
<dbReference type="Pfam" id="PF13556">
    <property type="entry name" value="HTH_30"/>
    <property type="match status" value="1"/>
</dbReference>
<evidence type="ECO:0000313" key="5">
    <source>
        <dbReference type="EMBL" id="CEG32676.1"/>
    </source>
</evidence>
<evidence type="ECO:0000259" key="4">
    <source>
        <dbReference type="Pfam" id="PF17853"/>
    </source>
</evidence>
<evidence type="ECO:0000313" key="6">
    <source>
        <dbReference type="Proteomes" id="UP000182110"/>
    </source>
</evidence>
<evidence type="ECO:0000256" key="1">
    <source>
        <dbReference type="ARBA" id="ARBA00006754"/>
    </source>
</evidence>
<name>A0AAN2PI13_9BACI</name>
<comment type="similarity">
    <text evidence="1">Belongs to the CdaR family.</text>
</comment>
<protein>
    <submittedName>
        <fullName evidence="5">Sugar diacid utilization regulator</fullName>
    </submittedName>
</protein>
<dbReference type="EMBL" id="CCXW01000001">
    <property type="protein sequence ID" value="CEG32676.1"/>
    <property type="molecule type" value="Genomic_DNA"/>
</dbReference>
<dbReference type="InterPro" id="IPR041522">
    <property type="entry name" value="CdaR_GGDEF"/>
</dbReference>
<keyword evidence="6" id="KW-1185">Reference proteome</keyword>
<comment type="caution">
    <text evidence="5">The sequence shown here is derived from an EMBL/GenBank/DDBJ whole genome shotgun (WGS) entry which is preliminary data.</text>
</comment>
<gene>
    <name evidence="5" type="ORF">BN1180_02842</name>
</gene>
<dbReference type="AlphaFoldDB" id="A0AAN2PI13"/>
<sequence length="364" mass="41483">MLTQEIAMEIVKQTTNRLNRNINIMDDKGIIIASGNHERIDQLHLGAMEVLKTGKPLIIPETDRHQWVGVLPGINLPINFQNVIIGVIGITGDPTELLEFGELVKMITEMMLHQAFMAEQLEWKQHLKELVFEDILKEDINQHSIDQRLELIGMKLEPPYQVGVMEMKLNPLNKNELIQMTETVFGSQQALVGFLNVNRVFILTTALSGNNMDKSLDSAIKQLKAKGFVIRIGLGSIVDKESYIVHSFREAEAALLLGEADQALTRYTDVETKALLERIDERTKQQFQERILGSLSEKLIETLQQFFLSNLNIGECAKRMYIHRNSLIYRLKKIKDITGYNPQVLHDAITLQLAIWVSQSKRES</sequence>
<dbReference type="Proteomes" id="UP000182110">
    <property type="component" value="Unassembled WGS sequence"/>
</dbReference>
<dbReference type="PANTHER" id="PTHR33744:SF15">
    <property type="entry name" value="CARBOHYDRATE DIACID REGULATOR"/>
    <property type="match status" value="1"/>
</dbReference>
<dbReference type="PANTHER" id="PTHR33744">
    <property type="entry name" value="CARBOHYDRATE DIACID REGULATOR"/>
    <property type="match status" value="1"/>
</dbReference>
<dbReference type="Gene3D" id="1.10.10.2840">
    <property type="entry name" value="PucR C-terminal helix-turn-helix domain"/>
    <property type="match status" value="1"/>
</dbReference>
<dbReference type="Pfam" id="PF05651">
    <property type="entry name" value="Diacid_rec"/>
    <property type="match status" value="1"/>
</dbReference>
<feature type="domain" description="PucR C-terminal helix-turn-helix" evidence="3">
    <location>
        <begin position="299"/>
        <end position="355"/>
    </location>
</feature>
<dbReference type="InterPro" id="IPR008599">
    <property type="entry name" value="Diacid_rec"/>
</dbReference>
<dbReference type="RefSeq" id="WP_072273007.1">
    <property type="nucleotide sequence ID" value="NZ_CCXW01000001.1"/>
</dbReference>
<evidence type="ECO:0000259" key="3">
    <source>
        <dbReference type="Pfam" id="PF13556"/>
    </source>
</evidence>
<evidence type="ECO:0000259" key="2">
    <source>
        <dbReference type="Pfam" id="PF05651"/>
    </source>
</evidence>
<dbReference type="Pfam" id="PF17853">
    <property type="entry name" value="GGDEF_2"/>
    <property type="match status" value="1"/>
</dbReference>
<accession>A0AAN2PI13</accession>
<organism evidence="5 6">
    <name type="scientific">Peribacillus simplex</name>
    <dbReference type="NCBI Taxonomy" id="1478"/>
    <lineage>
        <taxon>Bacteria</taxon>
        <taxon>Bacillati</taxon>
        <taxon>Bacillota</taxon>
        <taxon>Bacilli</taxon>
        <taxon>Bacillales</taxon>
        <taxon>Bacillaceae</taxon>
        <taxon>Peribacillus</taxon>
    </lineage>
</organism>
<dbReference type="InterPro" id="IPR051448">
    <property type="entry name" value="CdaR-like_regulators"/>
</dbReference>
<feature type="domain" description="CdaR GGDEF-like" evidence="4">
    <location>
        <begin position="143"/>
        <end position="255"/>
    </location>
</feature>